<name>Q726K9_NITV2</name>
<dbReference type="EMBL" id="AE017285">
    <property type="protein sequence ID" value="AAS97569.1"/>
    <property type="molecule type" value="Genomic_DNA"/>
</dbReference>
<protein>
    <submittedName>
        <fullName evidence="2">Uncharacterized protein</fullName>
    </submittedName>
</protein>
<accession>Q726K9</accession>
<sequence length="67" mass="7284">MACPGGAPGQRFLRLAAYRPVRGTGLPNNLCNELPERAISPLQRAPDAHMWSAEDGAPVSRNAYHKE</sequence>
<proteinExistence type="predicted"/>
<dbReference type="PaxDb" id="882-DVU_3098"/>
<gene>
    <name evidence="2" type="ordered locus">DVU_3098</name>
</gene>
<reference evidence="2 3" key="1">
    <citation type="journal article" date="2004" name="Nat. Biotechnol.">
        <title>The genome sequence of the anaerobic, sulfate-reducing bacterium Desulfovibrio vulgaris Hildenborough.</title>
        <authorList>
            <person name="Heidelberg J.F."/>
            <person name="Seshadri R."/>
            <person name="Haveman S.A."/>
            <person name="Hemme C.L."/>
            <person name="Paulsen I.T."/>
            <person name="Kolonay J.F."/>
            <person name="Eisen J.A."/>
            <person name="Ward N."/>
            <person name="Methe B."/>
            <person name="Brinkac L.M."/>
            <person name="Daugherty S.C."/>
            <person name="Deboy R.T."/>
            <person name="Dodson R.J."/>
            <person name="Durkin A.S."/>
            <person name="Madupu R."/>
            <person name="Nelson W.C."/>
            <person name="Sullivan S.A."/>
            <person name="Fouts D."/>
            <person name="Haft D.H."/>
            <person name="Selengut J."/>
            <person name="Peterson J.D."/>
            <person name="Davidsen T.M."/>
            <person name="Zafar N."/>
            <person name="Zhou L."/>
            <person name="Radune D."/>
            <person name="Dimitrov G."/>
            <person name="Hance M."/>
            <person name="Tran K."/>
            <person name="Khouri H."/>
            <person name="Gill J."/>
            <person name="Utterback T.R."/>
            <person name="Feldblyum T.V."/>
            <person name="Wall J.D."/>
            <person name="Voordouw G."/>
            <person name="Fraser C.M."/>
        </authorList>
    </citation>
    <scope>NUCLEOTIDE SEQUENCE [LARGE SCALE GENOMIC DNA]</scope>
    <source>
        <strain evidence="3">ATCC 29579 / DSM 644 / NCIMB 8303 / VKM B-1760 / Hildenborough</strain>
    </source>
</reference>
<evidence type="ECO:0000313" key="2">
    <source>
        <dbReference type="EMBL" id="AAS97569.1"/>
    </source>
</evidence>
<evidence type="ECO:0000313" key="3">
    <source>
        <dbReference type="Proteomes" id="UP000002194"/>
    </source>
</evidence>
<dbReference type="EnsemblBacteria" id="AAS97569">
    <property type="protein sequence ID" value="AAS97569"/>
    <property type="gene ID" value="DVU_3098"/>
</dbReference>
<keyword evidence="3" id="KW-1185">Reference proteome</keyword>
<dbReference type="Proteomes" id="UP000002194">
    <property type="component" value="Chromosome"/>
</dbReference>
<dbReference type="STRING" id="882.DVU_3098"/>
<dbReference type="AlphaFoldDB" id="Q726K9"/>
<feature type="region of interest" description="Disordered" evidence="1">
    <location>
        <begin position="45"/>
        <end position="67"/>
    </location>
</feature>
<dbReference type="KEGG" id="dvu:DVU_3098"/>
<organism evidence="2 3">
    <name type="scientific">Nitratidesulfovibrio vulgaris (strain ATCC 29579 / DSM 644 / CCUG 34227 / NCIMB 8303 / VKM B-1760 / Hildenborough)</name>
    <name type="common">Desulfovibrio vulgaris</name>
    <dbReference type="NCBI Taxonomy" id="882"/>
    <lineage>
        <taxon>Bacteria</taxon>
        <taxon>Pseudomonadati</taxon>
        <taxon>Thermodesulfobacteriota</taxon>
        <taxon>Desulfovibrionia</taxon>
        <taxon>Desulfovibrionales</taxon>
        <taxon>Desulfovibrionaceae</taxon>
        <taxon>Nitratidesulfovibrio</taxon>
    </lineage>
</organism>
<evidence type="ECO:0000256" key="1">
    <source>
        <dbReference type="SAM" id="MobiDB-lite"/>
    </source>
</evidence>
<dbReference type="HOGENOM" id="CLU_2805537_0_0_7"/>